<evidence type="ECO:0000313" key="4">
    <source>
        <dbReference type="EMBL" id="CAB5018944.1"/>
    </source>
</evidence>
<evidence type="ECO:0000313" key="3">
    <source>
        <dbReference type="EMBL" id="CAB4929106.1"/>
    </source>
</evidence>
<proteinExistence type="predicted"/>
<feature type="transmembrane region" description="Helical" evidence="1">
    <location>
        <begin position="94"/>
        <end position="115"/>
    </location>
</feature>
<dbReference type="EMBL" id="CAFBNF010000006">
    <property type="protein sequence ID" value="CAB4929106.1"/>
    <property type="molecule type" value="Genomic_DNA"/>
</dbReference>
<organism evidence="4">
    <name type="scientific">freshwater metagenome</name>
    <dbReference type="NCBI Taxonomy" id="449393"/>
    <lineage>
        <taxon>unclassified sequences</taxon>
        <taxon>metagenomes</taxon>
        <taxon>ecological metagenomes</taxon>
    </lineage>
</organism>
<dbReference type="AlphaFoldDB" id="A0A6J7QXN8"/>
<dbReference type="InterPro" id="IPR041916">
    <property type="entry name" value="Anti_sigma_zinc_sf"/>
</dbReference>
<name>A0A6J7QXN8_9ZZZZ</name>
<evidence type="ECO:0000256" key="1">
    <source>
        <dbReference type="SAM" id="Phobius"/>
    </source>
</evidence>
<dbReference type="Gene3D" id="1.10.10.1320">
    <property type="entry name" value="Anti-sigma factor, zinc-finger domain"/>
    <property type="match status" value="1"/>
</dbReference>
<sequence length="176" mass="17790">MTACLGRRVAELADGRLTGDERARALAHVAVCASCRDALETQRSMRQRLAVSGAPDPSDDLVSRLRRVPDVTAAVSLSVVSLAEARARRRRSRVALAGGSAIVGAIALIGGVASLGQTAASVPVIVPNLSSFAAEHASMSGAVSPGGTVSVGSLRGVEVQSAALQVDDQASEPAAP</sequence>
<accession>A0A6J7QXN8</accession>
<dbReference type="Pfam" id="PF13490">
    <property type="entry name" value="zf-HC2"/>
    <property type="match status" value="1"/>
</dbReference>
<evidence type="ECO:0000259" key="2">
    <source>
        <dbReference type="Pfam" id="PF13490"/>
    </source>
</evidence>
<dbReference type="InterPro" id="IPR027383">
    <property type="entry name" value="Znf_put"/>
</dbReference>
<feature type="domain" description="Putative zinc-finger" evidence="2">
    <location>
        <begin position="9"/>
        <end position="36"/>
    </location>
</feature>
<reference evidence="4" key="1">
    <citation type="submission" date="2020-05" db="EMBL/GenBank/DDBJ databases">
        <authorList>
            <person name="Chiriac C."/>
            <person name="Salcher M."/>
            <person name="Ghai R."/>
            <person name="Kavagutti S V."/>
        </authorList>
    </citation>
    <scope>NUCLEOTIDE SEQUENCE</scope>
</reference>
<dbReference type="EMBL" id="CAFBOZ010000261">
    <property type="protein sequence ID" value="CAB5018944.1"/>
    <property type="molecule type" value="Genomic_DNA"/>
</dbReference>
<gene>
    <name evidence="3" type="ORF">UFOPK3773_00135</name>
    <name evidence="4" type="ORF">UFOPK3992_01594</name>
</gene>
<protein>
    <submittedName>
        <fullName evidence="4">Unannotated protein</fullName>
    </submittedName>
</protein>
<keyword evidence="1" id="KW-0812">Transmembrane</keyword>
<keyword evidence="1" id="KW-1133">Transmembrane helix</keyword>
<keyword evidence="1" id="KW-0472">Membrane</keyword>